<feature type="compositionally biased region" description="Basic residues" evidence="1">
    <location>
        <begin position="360"/>
        <end position="374"/>
    </location>
</feature>
<protein>
    <submittedName>
        <fullName evidence="3">Uncharacterized protein</fullName>
    </submittedName>
</protein>
<organism evidence="3 4">
    <name type="scientific">Drosophila ananassae</name>
    <name type="common">Fruit fly</name>
    <dbReference type="NCBI Taxonomy" id="7217"/>
    <lineage>
        <taxon>Eukaryota</taxon>
        <taxon>Metazoa</taxon>
        <taxon>Ecdysozoa</taxon>
        <taxon>Arthropoda</taxon>
        <taxon>Hexapoda</taxon>
        <taxon>Insecta</taxon>
        <taxon>Pterygota</taxon>
        <taxon>Neoptera</taxon>
        <taxon>Endopterygota</taxon>
        <taxon>Diptera</taxon>
        <taxon>Brachycera</taxon>
        <taxon>Muscomorpha</taxon>
        <taxon>Ephydroidea</taxon>
        <taxon>Drosophilidae</taxon>
        <taxon>Drosophila</taxon>
        <taxon>Sophophora</taxon>
    </lineage>
</organism>
<dbReference type="FunCoup" id="B3N0D8">
    <property type="interactions" value="1"/>
</dbReference>
<dbReference type="EMBL" id="CH902640">
    <property type="protein sequence ID" value="EDV38342.1"/>
    <property type="molecule type" value="Genomic_DNA"/>
</dbReference>
<proteinExistence type="predicted"/>
<keyword evidence="4" id="KW-1185">Reference proteome</keyword>
<feature type="compositionally biased region" description="Gly residues" evidence="1">
    <location>
        <begin position="60"/>
        <end position="69"/>
    </location>
</feature>
<keyword evidence="2" id="KW-0812">Transmembrane</keyword>
<evidence type="ECO:0000313" key="3">
    <source>
        <dbReference type="EMBL" id="EDV38342.1"/>
    </source>
</evidence>
<feature type="compositionally biased region" description="Gly residues" evidence="1">
    <location>
        <begin position="214"/>
        <end position="230"/>
    </location>
</feature>
<accession>B3N0D8</accession>
<feature type="transmembrane region" description="Helical" evidence="2">
    <location>
        <begin position="314"/>
        <end position="335"/>
    </location>
</feature>
<keyword evidence="2" id="KW-1133">Transmembrane helix</keyword>
<name>B3N0D8_DROAN</name>
<dbReference type="eggNOG" id="ENOG502T6UR">
    <property type="taxonomic scope" value="Eukaryota"/>
</dbReference>
<evidence type="ECO:0000256" key="1">
    <source>
        <dbReference type="SAM" id="MobiDB-lite"/>
    </source>
</evidence>
<sequence>MEKSRAKGAAARAGSVMRAVAKSRGIARLPGALGITIGGEVNGPPDPQDERDSSLPPHHGGVGFAGGGADIIPDPDSHIRFGSDESGGGIVFGEANSIFGRDTYEELGQANQGRTLSSAPTCHGGWNSQPGSTVAHQGRDTLGFAFHLGTATLGHTRCSLGAPCDEDCGYGTGCDAGCATAHGQGSVSSDPYGGVVTGMGTGIAMVHGGVPGGYPGGGPGGGGQPGGQPPGGNVAWRPGGNFKAGPGGGGGGGQRGSYGMEGMGGDQLNFFITFLLEVLGVLVFFAICTITFWITLGYHVVTLLVDLKNAERNVQVAVGIIFGVLLLAFAISMITNRSGSCCHARDRHRYRSSRSSCSFTRHKPKPKPKHRGCPHKPAGCPAQHKCKKAASSERRRSPCGMKVEHHSPCRRKPRYSDCEGRAIFINSRRYAIPTEMKQPPTMVLWLRDMISRWMQ</sequence>
<dbReference type="STRING" id="7217.B3N0D8"/>
<feature type="region of interest" description="Disordered" evidence="1">
    <location>
        <begin position="214"/>
        <end position="240"/>
    </location>
</feature>
<dbReference type="GeneID" id="6504413"/>
<dbReference type="KEGG" id="dan:6504413"/>
<evidence type="ECO:0000313" key="4">
    <source>
        <dbReference type="Proteomes" id="UP000007801"/>
    </source>
</evidence>
<keyword evidence="2" id="KW-0472">Membrane</keyword>
<feature type="transmembrane region" description="Helical" evidence="2">
    <location>
        <begin position="270"/>
        <end position="294"/>
    </location>
</feature>
<dbReference type="OrthoDB" id="8019085at2759"/>
<feature type="region of interest" description="Disordered" evidence="1">
    <location>
        <begin position="34"/>
        <end position="76"/>
    </location>
</feature>
<dbReference type="Proteomes" id="UP000007801">
    <property type="component" value="Unassembled WGS sequence"/>
</dbReference>
<dbReference type="HOGENOM" id="CLU_529208_0_0_1"/>
<reference evidence="3 4" key="1">
    <citation type="journal article" date="2007" name="Nature">
        <title>Evolution of genes and genomes on the Drosophila phylogeny.</title>
        <authorList>
            <consortium name="Drosophila 12 Genomes Consortium"/>
            <person name="Clark A.G."/>
            <person name="Eisen M.B."/>
            <person name="Smith D.R."/>
            <person name="Bergman C.M."/>
            <person name="Oliver B."/>
            <person name="Markow T.A."/>
            <person name="Kaufman T.C."/>
            <person name="Kellis M."/>
            <person name="Gelbart W."/>
            <person name="Iyer V.N."/>
            <person name="Pollard D.A."/>
            <person name="Sackton T.B."/>
            <person name="Larracuente A.M."/>
            <person name="Singh N.D."/>
            <person name="Abad J.P."/>
            <person name="Abt D.N."/>
            <person name="Adryan B."/>
            <person name="Aguade M."/>
            <person name="Akashi H."/>
            <person name="Anderson W.W."/>
            <person name="Aquadro C.F."/>
            <person name="Ardell D.H."/>
            <person name="Arguello R."/>
            <person name="Artieri C.G."/>
            <person name="Barbash D.A."/>
            <person name="Barker D."/>
            <person name="Barsanti P."/>
            <person name="Batterham P."/>
            <person name="Batzoglou S."/>
            <person name="Begun D."/>
            <person name="Bhutkar A."/>
            <person name="Blanco E."/>
            <person name="Bosak S.A."/>
            <person name="Bradley R.K."/>
            <person name="Brand A.D."/>
            <person name="Brent M.R."/>
            <person name="Brooks A.N."/>
            <person name="Brown R.H."/>
            <person name="Butlin R.K."/>
            <person name="Caggese C."/>
            <person name="Calvi B.R."/>
            <person name="Bernardo de Carvalho A."/>
            <person name="Caspi A."/>
            <person name="Castrezana S."/>
            <person name="Celniker S.E."/>
            <person name="Chang J.L."/>
            <person name="Chapple C."/>
            <person name="Chatterji S."/>
            <person name="Chinwalla A."/>
            <person name="Civetta A."/>
            <person name="Clifton S.W."/>
            <person name="Comeron J.M."/>
            <person name="Costello J.C."/>
            <person name="Coyne J.A."/>
            <person name="Daub J."/>
            <person name="David R.G."/>
            <person name="Delcher A.L."/>
            <person name="Delehaunty K."/>
            <person name="Do C.B."/>
            <person name="Ebling H."/>
            <person name="Edwards K."/>
            <person name="Eickbush T."/>
            <person name="Evans J.D."/>
            <person name="Filipski A."/>
            <person name="Findeiss S."/>
            <person name="Freyhult E."/>
            <person name="Fulton L."/>
            <person name="Fulton R."/>
            <person name="Garcia A.C."/>
            <person name="Gardiner A."/>
            <person name="Garfield D.A."/>
            <person name="Garvin B.E."/>
            <person name="Gibson G."/>
            <person name="Gilbert D."/>
            <person name="Gnerre S."/>
            <person name="Godfrey J."/>
            <person name="Good R."/>
            <person name="Gotea V."/>
            <person name="Gravely B."/>
            <person name="Greenberg A.J."/>
            <person name="Griffiths-Jones S."/>
            <person name="Gross S."/>
            <person name="Guigo R."/>
            <person name="Gustafson E.A."/>
            <person name="Haerty W."/>
            <person name="Hahn M.W."/>
            <person name="Halligan D.L."/>
            <person name="Halpern A.L."/>
            <person name="Halter G.M."/>
            <person name="Han M.V."/>
            <person name="Heger A."/>
            <person name="Hillier L."/>
            <person name="Hinrichs A.S."/>
            <person name="Holmes I."/>
            <person name="Hoskins R.A."/>
            <person name="Hubisz M.J."/>
            <person name="Hultmark D."/>
            <person name="Huntley M.A."/>
            <person name="Jaffe D.B."/>
            <person name="Jagadeeshan S."/>
            <person name="Jeck W.R."/>
            <person name="Johnson J."/>
            <person name="Jones C.D."/>
            <person name="Jordan W.C."/>
            <person name="Karpen G.H."/>
            <person name="Kataoka E."/>
            <person name="Keightley P.D."/>
            <person name="Kheradpour P."/>
            <person name="Kirkness E.F."/>
            <person name="Koerich L.B."/>
            <person name="Kristiansen K."/>
            <person name="Kudrna D."/>
            <person name="Kulathinal R.J."/>
            <person name="Kumar S."/>
            <person name="Kwok R."/>
            <person name="Lander E."/>
            <person name="Langley C.H."/>
            <person name="Lapoint R."/>
            <person name="Lazzaro B.P."/>
            <person name="Lee S.J."/>
            <person name="Levesque L."/>
            <person name="Li R."/>
            <person name="Lin C.F."/>
            <person name="Lin M.F."/>
            <person name="Lindblad-Toh K."/>
            <person name="Llopart A."/>
            <person name="Long M."/>
            <person name="Low L."/>
            <person name="Lozovsky E."/>
            <person name="Lu J."/>
            <person name="Luo M."/>
            <person name="Machado C.A."/>
            <person name="Makalowski W."/>
            <person name="Marzo M."/>
            <person name="Matsuda M."/>
            <person name="Matzkin L."/>
            <person name="McAllister B."/>
            <person name="McBride C.S."/>
            <person name="McKernan B."/>
            <person name="McKernan K."/>
            <person name="Mendez-Lago M."/>
            <person name="Minx P."/>
            <person name="Mollenhauer M.U."/>
            <person name="Montooth K."/>
            <person name="Mount S.M."/>
            <person name="Mu X."/>
            <person name="Myers E."/>
            <person name="Negre B."/>
            <person name="Newfeld S."/>
            <person name="Nielsen R."/>
            <person name="Noor M.A."/>
            <person name="O'Grady P."/>
            <person name="Pachter L."/>
            <person name="Papaceit M."/>
            <person name="Parisi M.J."/>
            <person name="Parisi M."/>
            <person name="Parts L."/>
            <person name="Pedersen J.S."/>
            <person name="Pesole G."/>
            <person name="Phillippy A.M."/>
            <person name="Ponting C.P."/>
            <person name="Pop M."/>
            <person name="Porcelli D."/>
            <person name="Powell J.R."/>
            <person name="Prohaska S."/>
            <person name="Pruitt K."/>
            <person name="Puig M."/>
            <person name="Quesneville H."/>
            <person name="Ram K.R."/>
            <person name="Rand D."/>
            <person name="Rasmussen M.D."/>
            <person name="Reed L.K."/>
            <person name="Reenan R."/>
            <person name="Reily A."/>
            <person name="Remington K.A."/>
            <person name="Rieger T.T."/>
            <person name="Ritchie M.G."/>
            <person name="Robin C."/>
            <person name="Rogers Y.H."/>
            <person name="Rohde C."/>
            <person name="Rozas J."/>
            <person name="Rubenfield M.J."/>
            <person name="Ruiz A."/>
            <person name="Russo S."/>
            <person name="Salzberg S.L."/>
            <person name="Sanchez-Gracia A."/>
            <person name="Saranga D.J."/>
            <person name="Sato H."/>
            <person name="Schaeffer S.W."/>
            <person name="Schatz M.C."/>
            <person name="Schlenke T."/>
            <person name="Schwartz R."/>
            <person name="Segarra C."/>
            <person name="Singh R.S."/>
            <person name="Sirot L."/>
            <person name="Sirota M."/>
            <person name="Sisneros N.B."/>
            <person name="Smith C.D."/>
            <person name="Smith T.F."/>
            <person name="Spieth J."/>
            <person name="Stage D.E."/>
            <person name="Stark A."/>
            <person name="Stephan W."/>
            <person name="Strausberg R.L."/>
            <person name="Strempel S."/>
            <person name="Sturgill D."/>
            <person name="Sutton G."/>
            <person name="Sutton G.G."/>
            <person name="Tao W."/>
            <person name="Teichmann S."/>
            <person name="Tobari Y.N."/>
            <person name="Tomimura Y."/>
            <person name="Tsolas J.M."/>
            <person name="Valente V.L."/>
            <person name="Venter E."/>
            <person name="Venter J.C."/>
            <person name="Vicario S."/>
            <person name="Vieira F.G."/>
            <person name="Vilella A.J."/>
            <person name="Villasante A."/>
            <person name="Walenz B."/>
            <person name="Wang J."/>
            <person name="Wasserman M."/>
            <person name="Watts T."/>
            <person name="Wilson D."/>
            <person name="Wilson R.K."/>
            <person name="Wing R.A."/>
            <person name="Wolfner M.F."/>
            <person name="Wong A."/>
            <person name="Wong G.K."/>
            <person name="Wu C.I."/>
            <person name="Wu G."/>
            <person name="Yamamoto D."/>
            <person name="Yang H.P."/>
            <person name="Yang S.P."/>
            <person name="Yorke J.A."/>
            <person name="Yoshida K."/>
            <person name="Zdobnov E."/>
            <person name="Zhang P."/>
            <person name="Zhang Y."/>
            <person name="Zimin A.V."/>
            <person name="Baldwin J."/>
            <person name="Abdouelleil A."/>
            <person name="Abdulkadir J."/>
            <person name="Abebe A."/>
            <person name="Abera B."/>
            <person name="Abreu J."/>
            <person name="Acer S.C."/>
            <person name="Aftuck L."/>
            <person name="Alexander A."/>
            <person name="An P."/>
            <person name="Anderson E."/>
            <person name="Anderson S."/>
            <person name="Arachi H."/>
            <person name="Azer M."/>
            <person name="Bachantsang P."/>
            <person name="Barry A."/>
            <person name="Bayul T."/>
            <person name="Berlin A."/>
            <person name="Bessette D."/>
            <person name="Bloom T."/>
            <person name="Blye J."/>
            <person name="Boguslavskiy L."/>
            <person name="Bonnet C."/>
            <person name="Boukhgalter B."/>
            <person name="Bourzgui I."/>
            <person name="Brown A."/>
            <person name="Cahill P."/>
            <person name="Channer S."/>
            <person name="Cheshatsang Y."/>
            <person name="Chuda L."/>
            <person name="Citroen M."/>
            <person name="Collymore A."/>
            <person name="Cooke P."/>
            <person name="Costello M."/>
            <person name="D'Aco K."/>
            <person name="Daza R."/>
            <person name="De Haan G."/>
            <person name="DeGray S."/>
            <person name="DeMaso C."/>
            <person name="Dhargay N."/>
            <person name="Dooley K."/>
            <person name="Dooley E."/>
            <person name="Doricent M."/>
            <person name="Dorje P."/>
            <person name="Dorjee K."/>
            <person name="Dupes A."/>
            <person name="Elong R."/>
            <person name="Falk J."/>
            <person name="Farina A."/>
            <person name="Faro S."/>
            <person name="Ferguson D."/>
            <person name="Fisher S."/>
            <person name="Foley C.D."/>
            <person name="Franke A."/>
            <person name="Friedrich D."/>
            <person name="Gadbois L."/>
            <person name="Gearin G."/>
            <person name="Gearin C.R."/>
            <person name="Giannoukos G."/>
            <person name="Goode T."/>
            <person name="Graham J."/>
            <person name="Grandbois E."/>
            <person name="Grewal S."/>
            <person name="Gyaltsen K."/>
            <person name="Hafez N."/>
            <person name="Hagos B."/>
            <person name="Hall J."/>
            <person name="Henson C."/>
            <person name="Hollinger A."/>
            <person name="Honan T."/>
            <person name="Huard M.D."/>
            <person name="Hughes L."/>
            <person name="Hurhula B."/>
            <person name="Husby M.E."/>
            <person name="Kamat A."/>
            <person name="Kanga B."/>
            <person name="Kashin S."/>
            <person name="Khazanovich D."/>
            <person name="Kisner P."/>
            <person name="Lance K."/>
            <person name="Lara M."/>
            <person name="Lee W."/>
            <person name="Lennon N."/>
            <person name="Letendre F."/>
            <person name="LeVine R."/>
            <person name="Lipovsky A."/>
            <person name="Liu X."/>
            <person name="Liu J."/>
            <person name="Liu S."/>
            <person name="Lokyitsang T."/>
            <person name="Lokyitsang Y."/>
            <person name="Lubonja R."/>
            <person name="Lui A."/>
            <person name="MacDonald P."/>
            <person name="Magnisalis V."/>
            <person name="Maru K."/>
            <person name="Matthews C."/>
            <person name="McCusker W."/>
            <person name="McDonough S."/>
            <person name="Mehta T."/>
            <person name="Meldrim J."/>
            <person name="Meneus L."/>
            <person name="Mihai O."/>
            <person name="Mihalev A."/>
            <person name="Mihova T."/>
            <person name="Mittelman R."/>
            <person name="Mlenga V."/>
            <person name="Montmayeur A."/>
            <person name="Mulrain L."/>
            <person name="Navidi A."/>
            <person name="Naylor J."/>
            <person name="Negash T."/>
            <person name="Nguyen T."/>
            <person name="Nguyen N."/>
            <person name="Nicol R."/>
            <person name="Norbu C."/>
            <person name="Norbu N."/>
            <person name="Novod N."/>
            <person name="O'Neill B."/>
            <person name="Osman S."/>
            <person name="Markiewicz E."/>
            <person name="Oyono O.L."/>
            <person name="Patti C."/>
            <person name="Phunkhang P."/>
            <person name="Pierre F."/>
            <person name="Priest M."/>
            <person name="Raghuraman S."/>
            <person name="Rege F."/>
            <person name="Reyes R."/>
            <person name="Rise C."/>
            <person name="Rogov P."/>
            <person name="Ross K."/>
            <person name="Ryan E."/>
            <person name="Settipalli S."/>
            <person name="Shea T."/>
            <person name="Sherpa N."/>
            <person name="Shi L."/>
            <person name="Shih D."/>
            <person name="Sparrow T."/>
            <person name="Spaulding J."/>
            <person name="Stalker J."/>
            <person name="Stange-Thomann N."/>
            <person name="Stavropoulos S."/>
            <person name="Stone C."/>
            <person name="Strader C."/>
            <person name="Tesfaye S."/>
            <person name="Thomson T."/>
            <person name="Thoulutsang Y."/>
            <person name="Thoulutsang D."/>
            <person name="Topham K."/>
            <person name="Topping I."/>
            <person name="Tsamla T."/>
            <person name="Vassiliev H."/>
            <person name="Vo A."/>
            <person name="Wangchuk T."/>
            <person name="Wangdi T."/>
            <person name="Weiand M."/>
            <person name="Wilkinson J."/>
            <person name="Wilson A."/>
            <person name="Yadav S."/>
            <person name="Young G."/>
            <person name="Yu Q."/>
            <person name="Zembek L."/>
            <person name="Zhong D."/>
            <person name="Zimmer A."/>
            <person name="Zwirko Z."/>
            <person name="Jaffe D.B."/>
            <person name="Alvarez P."/>
            <person name="Brockman W."/>
            <person name="Butler J."/>
            <person name="Chin C."/>
            <person name="Gnerre S."/>
            <person name="Grabherr M."/>
            <person name="Kleber M."/>
            <person name="Mauceli E."/>
            <person name="MacCallum I."/>
        </authorList>
    </citation>
    <scope>NUCLEOTIDE SEQUENCE [LARGE SCALE GENOMIC DNA]</scope>
    <source>
        <strain evidence="4">Tucson 14024-0371.13</strain>
    </source>
</reference>
<dbReference type="InParanoid" id="B3N0D8"/>
<evidence type="ECO:0000256" key="2">
    <source>
        <dbReference type="SAM" id="Phobius"/>
    </source>
</evidence>
<feature type="region of interest" description="Disordered" evidence="1">
    <location>
        <begin position="355"/>
        <end position="404"/>
    </location>
</feature>
<gene>
    <name evidence="3" type="primary">Dana\GF21741</name>
    <name evidence="3" type="synonym">dana_GLEANR_5648</name>
    <name evidence="3" type="ORF">GF21741</name>
</gene>
<dbReference type="AlphaFoldDB" id="B3N0D8"/>
<dbReference type="PhylomeDB" id="B3N0D8"/>
<feature type="compositionally biased region" description="Basic and acidic residues" evidence="1">
    <location>
        <begin position="390"/>
        <end position="404"/>
    </location>
</feature>
<dbReference type="OMA" id="RYSDCEG"/>